<evidence type="ECO:0000256" key="1">
    <source>
        <dbReference type="SAM" id="MobiDB-lite"/>
    </source>
</evidence>
<dbReference type="EnsemblPlants" id="Zm00001eb116700_T001">
    <property type="protein sequence ID" value="Zm00001eb116700_P001"/>
    <property type="gene ID" value="Zm00001eb116700"/>
</dbReference>
<dbReference type="Proteomes" id="UP000007305">
    <property type="component" value="Chromosome 2"/>
</dbReference>
<protein>
    <submittedName>
        <fullName evidence="3">Uncharacterized protein</fullName>
    </submittedName>
</protein>
<dbReference type="Gramene" id="Zm00001eb116700_T001">
    <property type="protein sequence ID" value="Zm00001eb116700_P001"/>
    <property type="gene ID" value="Zm00001eb116700"/>
</dbReference>
<feature type="signal peptide" evidence="2">
    <location>
        <begin position="1"/>
        <end position="28"/>
    </location>
</feature>
<reference evidence="4" key="1">
    <citation type="submission" date="2015-12" db="EMBL/GenBank/DDBJ databases">
        <title>Update maize B73 reference genome by single molecule sequencing technologies.</title>
        <authorList>
            <consortium name="Maize Genome Sequencing Project"/>
            <person name="Ware D."/>
        </authorList>
    </citation>
    <scope>NUCLEOTIDE SEQUENCE [LARGE SCALE GENOMIC DNA]</scope>
    <source>
        <strain evidence="4">cv. B73</strain>
    </source>
</reference>
<keyword evidence="2" id="KW-0732">Signal</keyword>
<reference evidence="3" key="2">
    <citation type="submission" date="2019-07" db="EMBL/GenBank/DDBJ databases">
        <authorList>
            <person name="Seetharam A."/>
            <person name="Woodhouse M."/>
            <person name="Cannon E."/>
        </authorList>
    </citation>
    <scope>NUCLEOTIDE SEQUENCE [LARGE SCALE GENOMIC DNA]</scope>
    <source>
        <strain evidence="3">cv. B73</strain>
    </source>
</reference>
<evidence type="ECO:0000313" key="4">
    <source>
        <dbReference type="Proteomes" id="UP000007305"/>
    </source>
</evidence>
<dbReference type="InterPro" id="IPR008511">
    <property type="entry name" value="ROH1-like"/>
</dbReference>
<feature type="compositionally biased region" description="Basic and acidic residues" evidence="1">
    <location>
        <begin position="53"/>
        <end position="68"/>
    </location>
</feature>
<proteinExistence type="predicted"/>
<organism evidence="3 4">
    <name type="scientific">Zea mays</name>
    <name type="common">Maize</name>
    <dbReference type="NCBI Taxonomy" id="4577"/>
    <lineage>
        <taxon>Eukaryota</taxon>
        <taxon>Viridiplantae</taxon>
        <taxon>Streptophyta</taxon>
        <taxon>Embryophyta</taxon>
        <taxon>Tracheophyta</taxon>
        <taxon>Spermatophyta</taxon>
        <taxon>Magnoliopsida</taxon>
        <taxon>Liliopsida</taxon>
        <taxon>Poales</taxon>
        <taxon>Poaceae</taxon>
        <taxon>PACMAD clade</taxon>
        <taxon>Panicoideae</taxon>
        <taxon>Andropogonodae</taxon>
        <taxon>Andropogoneae</taxon>
        <taxon>Tripsacinae</taxon>
        <taxon>Zea</taxon>
    </lineage>
</organism>
<accession>A0A804MWC8</accession>
<evidence type="ECO:0000313" key="3">
    <source>
        <dbReference type="EnsemblPlants" id="Zm00001eb116700_P001"/>
    </source>
</evidence>
<feature type="chain" id="PRO_5032627566" evidence="2">
    <location>
        <begin position="29"/>
        <end position="121"/>
    </location>
</feature>
<dbReference type="InParanoid" id="A0A804MWC8"/>
<name>A0A804MWC8_MAIZE</name>
<keyword evidence="4" id="KW-1185">Reference proteome</keyword>
<sequence>MGAGCGLGLALYTMSSILVFATWTVVGAVPCQDLASVATSPRRAAEAGAVGDAHVHAPGADRAREGGARRAGNHGWKPVRSGDRGVAAMDWSWQPWMEALWARFAADLADRRFAAMDVICG</sequence>
<feature type="region of interest" description="Disordered" evidence="1">
    <location>
        <begin position="48"/>
        <end position="76"/>
    </location>
</feature>
<dbReference type="Pfam" id="PF05633">
    <property type="entry name" value="ROH1-like"/>
    <property type="match status" value="1"/>
</dbReference>
<evidence type="ECO:0000256" key="2">
    <source>
        <dbReference type="SAM" id="SignalP"/>
    </source>
</evidence>
<reference evidence="3" key="3">
    <citation type="submission" date="2021-05" db="UniProtKB">
        <authorList>
            <consortium name="EnsemblPlants"/>
        </authorList>
    </citation>
    <scope>IDENTIFICATION</scope>
    <source>
        <strain evidence="3">cv. B73</strain>
    </source>
</reference>
<dbReference type="AlphaFoldDB" id="A0A804MWC8"/>